<dbReference type="FunFam" id="3.30.1440.10:FF:000001">
    <property type="entry name" value="50S ribosomal protein L5"/>
    <property type="match status" value="1"/>
</dbReference>
<dbReference type="NCBIfam" id="NF000585">
    <property type="entry name" value="PRK00010.1"/>
    <property type="match status" value="1"/>
</dbReference>
<reference evidence="9 10" key="1">
    <citation type="journal article" date="2011" name="Stand. Genomic Sci.">
        <title>Complete genome sequence of Deinococcus maricopensis type strain (LB-34).</title>
        <authorList>
            <person name="Pukall R."/>
            <person name="Zeytun A."/>
            <person name="Lucas S."/>
            <person name="Lapidus A."/>
            <person name="Hammon N."/>
            <person name="Deshpande S."/>
            <person name="Nolan M."/>
            <person name="Cheng J.F."/>
            <person name="Pitluck S."/>
            <person name="Liolios K."/>
            <person name="Pagani I."/>
            <person name="Mikhailova N."/>
            <person name="Ivanova N."/>
            <person name="Mavromatis K."/>
            <person name="Pati A."/>
            <person name="Tapia R."/>
            <person name="Han C."/>
            <person name="Goodwin L."/>
            <person name="Chen A."/>
            <person name="Palaniappan K."/>
            <person name="Land M."/>
            <person name="Hauser L."/>
            <person name="Chang Y.J."/>
            <person name="Jeffries C.D."/>
            <person name="Brambilla E.M."/>
            <person name="Rohde M."/>
            <person name="Goker M."/>
            <person name="Detter J.C."/>
            <person name="Woyke T."/>
            <person name="Bristow J."/>
            <person name="Eisen J.A."/>
            <person name="Markowitz V."/>
            <person name="Hugenholtz P."/>
            <person name="Kyrpides N.C."/>
            <person name="Klenk H.P."/>
        </authorList>
    </citation>
    <scope>NUCLEOTIDE SEQUENCE [LARGE SCALE GENOMIC DNA]</scope>
    <source>
        <strain evidence="10">DSM 21211 / LMG 22137 / NRRL B-23946 / LB-34</strain>
    </source>
</reference>
<evidence type="ECO:0000256" key="2">
    <source>
        <dbReference type="ARBA" id="ARBA00022980"/>
    </source>
</evidence>
<keyword evidence="5" id="KW-0699">rRNA-binding</keyword>
<keyword evidence="2 5" id="KW-0689">Ribosomal protein</keyword>
<evidence type="ECO:0000256" key="5">
    <source>
        <dbReference type="HAMAP-Rule" id="MF_01333"/>
    </source>
</evidence>
<dbReference type="HOGENOM" id="CLU_061015_2_1_0"/>
<dbReference type="Pfam" id="PF00281">
    <property type="entry name" value="Ribosomal_L5"/>
    <property type="match status" value="1"/>
</dbReference>
<accession>E8UBW8</accession>
<keyword evidence="3 5" id="KW-0687">Ribonucleoprotein</keyword>
<dbReference type="KEGG" id="dmr:Deima_2928"/>
<dbReference type="STRING" id="709986.Deima_2928"/>
<dbReference type="InterPro" id="IPR031309">
    <property type="entry name" value="Ribosomal_uL5_C"/>
</dbReference>
<feature type="domain" description="Large ribosomal subunit protein uL5 N-terminal" evidence="7">
    <location>
        <begin position="25"/>
        <end position="80"/>
    </location>
</feature>
<dbReference type="GO" id="GO:0006412">
    <property type="term" value="P:translation"/>
    <property type="evidence" value="ECO:0007669"/>
    <property type="project" value="UniProtKB-UniRule"/>
</dbReference>
<evidence type="ECO:0000259" key="7">
    <source>
        <dbReference type="Pfam" id="PF00281"/>
    </source>
</evidence>
<dbReference type="GO" id="GO:0005840">
    <property type="term" value="C:ribosome"/>
    <property type="evidence" value="ECO:0007669"/>
    <property type="project" value="UniProtKB-KW"/>
</dbReference>
<evidence type="ECO:0000313" key="10">
    <source>
        <dbReference type="Proteomes" id="UP000008635"/>
    </source>
</evidence>
<proteinExistence type="inferred from homology"/>
<keyword evidence="5" id="KW-0694">RNA-binding</keyword>
<reference evidence="10" key="2">
    <citation type="submission" date="2011-01" db="EMBL/GenBank/DDBJ databases">
        <title>The complete genome of Deinococcus maricopensis DSM 21211.</title>
        <authorList>
            <consortium name="US DOE Joint Genome Institute (JGI-PGF)"/>
            <person name="Lucas S."/>
            <person name="Copeland A."/>
            <person name="Lapidus A."/>
            <person name="Goodwin L."/>
            <person name="Pitluck S."/>
            <person name="Kyrpides N."/>
            <person name="Mavromatis K."/>
            <person name="Pagani I."/>
            <person name="Ivanova N."/>
            <person name="Ovchinnikova G."/>
            <person name="Zeytun A."/>
            <person name="Detter J.C."/>
            <person name="Han C."/>
            <person name="Land M."/>
            <person name="Hauser L."/>
            <person name="Markowitz V."/>
            <person name="Cheng J.-F."/>
            <person name="Hugenholtz P."/>
            <person name="Woyke T."/>
            <person name="Wu D."/>
            <person name="Pukall R."/>
            <person name="Gehrich-Schroeter G."/>
            <person name="Brambilla E."/>
            <person name="Klenk H.-P."/>
            <person name="Eisen J.A."/>
        </authorList>
    </citation>
    <scope>NUCLEOTIDE SEQUENCE [LARGE SCALE GENOMIC DNA]</scope>
    <source>
        <strain evidence="10">DSM 21211 / LMG 22137 / NRRL B-23946 / LB-34</strain>
    </source>
</reference>
<evidence type="ECO:0000259" key="8">
    <source>
        <dbReference type="Pfam" id="PF00673"/>
    </source>
</evidence>
<dbReference type="InterPro" id="IPR020930">
    <property type="entry name" value="Ribosomal_uL5_bac-type"/>
</dbReference>
<name>E8UBW8_DEIML</name>
<dbReference type="AlphaFoldDB" id="E8UBW8"/>
<dbReference type="InterPro" id="IPR022803">
    <property type="entry name" value="Ribosomal_uL5_dom_sf"/>
</dbReference>
<gene>
    <name evidence="5" type="primary">rplE</name>
    <name evidence="9" type="ordered locus">Deima_2928</name>
</gene>
<dbReference type="InterPro" id="IPR002132">
    <property type="entry name" value="Ribosomal_uL5"/>
</dbReference>
<protein>
    <recommendedName>
        <fullName evidence="4 5">Large ribosomal subunit protein uL5</fullName>
    </recommendedName>
</protein>
<dbReference type="GO" id="GO:0000049">
    <property type="term" value="F:tRNA binding"/>
    <property type="evidence" value="ECO:0007669"/>
    <property type="project" value="UniProtKB-UniRule"/>
</dbReference>
<comment type="subunit">
    <text evidence="5">Part of the 50S ribosomal subunit; part of the 5S rRNA/L5/L18/L25 subcomplex. Contacts the 5S rRNA and the P site tRNA. Forms a bridge to the 30S subunit in the 70S ribosome.</text>
</comment>
<dbReference type="PIRSF" id="PIRSF002161">
    <property type="entry name" value="Ribosomal_L5"/>
    <property type="match status" value="1"/>
</dbReference>
<evidence type="ECO:0000256" key="3">
    <source>
        <dbReference type="ARBA" id="ARBA00023274"/>
    </source>
</evidence>
<evidence type="ECO:0000256" key="4">
    <source>
        <dbReference type="ARBA" id="ARBA00035245"/>
    </source>
</evidence>
<dbReference type="OrthoDB" id="9806626at2"/>
<feature type="domain" description="Large ribosomal subunit protein uL5 C-terminal" evidence="8">
    <location>
        <begin position="84"/>
        <end position="177"/>
    </location>
</feature>
<dbReference type="Proteomes" id="UP000008635">
    <property type="component" value="Chromosome"/>
</dbReference>
<dbReference type="RefSeq" id="WP_013558061.1">
    <property type="nucleotide sequence ID" value="NC_014958.1"/>
</dbReference>
<dbReference type="InterPro" id="IPR031310">
    <property type="entry name" value="Ribosomal_uL5_N"/>
</dbReference>
<dbReference type="GO" id="GO:0003735">
    <property type="term" value="F:structural constituent of ribosome"/>
    <property type="evidence" value="ECO:0007669"/>
    <property type="project" value="InterPro"/>
</dbReference>
<keyword evidence="10" id="KW-1185">Reference proteome</keyword>
<evidence type="ECO:0000256" key="6">
    <source>
        <dbReference type="RuleBase" id="RU003930"/>
    </source>
</evidence>
<evidence type="ECO:0000313" key="9">
    <source>
        <dbReference type="EMBL" id="ADV68557.1"/>
    </source>
</evidence>
<dbReference type="Pfam" id="PF00673">
    <property type="entry name" value="Ribosomal_L5_C"/>
    <property type="match status" value="1"/>
</dbReference>
<dbReference type="GO" id="GO:1990904">
    <property type="term" value="C:ribonucleoprotein complex"/>
    <property type="evidence" value="ECO:0007669"/>
    <property type="project" value="UniProtKB-KW"/>
</dbReference>
<dbReference type="Gene3D" id="3.30.1440.10">
    <property type="match status" value="1"/>
</dbReference>
<comment type="similarity">
    <text evidence="1 5 6">Belongs to the universal ribosomal protein uL5 family.</text>
</comment>
<keyword evidence="5" id="KW-0820">tRNA-binding</keyword>
<sequence length="179" mass="20208">MSIIKDKYNGEVRVQLQQQFGYSSIMAVPRIEKVVVNQGLGSSKEDSKAIDKASRELALITLQKPVVTKAKKSISNFKLRQGMPIGVKVTLRGQRMYDFLDKLINIGLPRIRDFRGINPNSFDGRGNYNLGIKEQLIFPEITYDMVDQVRGMDITVVTTAKNDEEARALLQALGFPFRK</sequence>
<dbReference type="HAMAP" id="MF_01333_B">
    <property type="entry name" value="Ribosomal_uL5_B"/>
    <property type="match status" value="1"/>
</dbReference>
<dbReference type="PANTHER" id="PTHR11994">
    <property type="entry name" value="60S RIBOSOMAL PROTEIN L11-RELATED"/>
    <property type="match status" value="1"/>
</dbReference>
<comment type="function">
    <text evidence="5">This is 1 of the proteins that bind and probably mediate the attachment of the 5S RNA into the large ribosomal subunit, where it forms part of the central protuberance. In the 70S ribosome it contacts protein S13 of the 30S subunit (bridge B1b), connecting the 2 subunits; this bridge is implicated in subunit movement. Contacts the P site tRNA; the 5S rRNA and some of its associated proteins might help stabilize positioning of ribosome-bound tRNAs.</text>
</comment>
<evidence type="ECO:0000256" key="1">
    <source>
        <dbReference type="ARBA" id="ARBA00008553"/>
    </source>
</evidence>
<dbReference type="eggNOG" id="COG0094">
    <property type="taxonomic scope" value="Bacteria"/>
</dbReference>
<dbReference type="SUPFAM" id="SSF55282">
    <property type="entry name" value="RL5-like"/>
    <property type="match status" value="1"/>
</dbReference>
<dbReference type="EMBL" id="CP002454">
    <property type="protein sequence ID" value="ADV68557.1"/>
    <property type="molecule type" value="Genomic_DNA"/>
</dbReference>
<dbReference type="GO" id="GO:0019843">
    <property type="term" value="F:rRNA binding"/>
    <property type="evidence" value="ECO:0007669"/>
    <property type="project" value="UniProtKB-UniRule"/>
</dbReference>
<organism evidence="9 10">
    <name type="scientific">Deinococcus maricopensis (strain DSM 21211 / LMG 22137 / NRRL B-23946 / LB-34)</name>
    <dbReference type="NCBI Taxonomy" id="709986"/>
    <lineage>
        <taxon>Bacteria</taxon>
        <taxon>Thermotogati</taxon>
        <taxon>Deinococcota</taxon>
        <taxon>Deinococci</taxon>
        <taxon>Deinococcales</taxon>
        <taxon>Deinococcaceae</taxon>
        <taxon>Deinococcus</taxon>
    </lineage>
</organism>